<dbReference type="Proteomes" id="UP000033423">
    <property type="component" value="Unassembled WGS sequence"/>
</dbReference>
<protein>
    <submittedName>
        <fullName evidence="1">Uncharacterized protein</fullName>
    </submittedName>
</protein>
<keyword evidence="2" id="KW-1185">Reference proteome</keyword>
<accession>A0A0F3GVC7</accession>
<proteinExistence type="predicted"/>
<comment type="caution">
    <text evidence="1">The sequence shown here is derived from an EMBL/GenBank/DDBJ whole genome shotgun (WGS) entry which is preliminary data.</text>
</comment>
<evidence type="ECO:0000313" key="1">
    <source>
        <dbReference type="EMBL" id="KJU85835.1"/>
    </source>
</evidence>
<dbReference type="AlphaFoldDB" id="A0A0F3GVC7"/>
<organism evidence="1 2">
    <name type="scientific">Candidatus Magnetobacterium bavaricum</name>
    <dbReference type="NCBI Taxonomy" id="29290"/>
    <lineage>
        <taxon>Bacteria</taxon>
        <taxon>Pseudomonadati</taxon>
        <taxon>Nitrospirota</taxon>
        <taxon>Thermodesulfovibrionia</taxon>
        <taxon>Thermodesulfovibrionales</taxon>
        <taxon>Candidatus Magnetobacteriaceae</taxon>
        <taxon>Candidatus Magnetobacterium</taxon>
    </lineage>
</organism>
<gene>
    <name evidence="1" type="ORF">MBAV_001974</name>
</gene>
<sequence>MDKKIRKKQAPKDSKTAYSLCDEEEMAVVIMKYAKPLFENAEDLETSIKVIRIAIFCWRLSFFSKETQEEVIETFFKANSINSDGQEEMKPVFKFLLDRKSRYFSKIKTDIADYQLREKGDGFELNLTLKSQNS</sequence>
<evidence type="ECO:0000313" key="2">
    <source>
        <dbReference type="Proteomes" id="UP000033423"/>
    </source>
</evidence>
<dbReference type="EMBL" id="LACI01000847">
    <property type="protein sequence ID" value="KJU85835.1"/>
    <property type="molecule type" value="Genomic_DNA"/>
</dbReference>
<name>A0A0F3GVC7_9BACT</name>
<reference evidence="1 2" key="1">
    <citation type="submission" date="2015-02" db="EMBL/GenBank/DDBJ databases">
        <title>Single-cell genomics of uncultivated deep-branching MTB reveals a conserved set of magnetosome genes.</title>
        <authorList>
            <person name="Kolinko S."/>
            <person name="Richter M."/>
            <person name="Glockner F.O."/>
            <person name="Brachmann A."/>
            <person name="Schuler D."/>
        </authorList>
    </citation>
    <scope>NUCLEOTIDE SEQUENCE [LARGE SCALE GENOMIC DNA]</scope>
    <source>
        <strain evidence="1">TM-1</strain>
    </source>
</reference>